<dbReference type="Proteomes" id="UP001165122">
    <property type="component" value="Unassembled WGS sequence"/>
</dbReference>
<dbReference type="InterPro" id="IPR017978">
    <property type="entry name" value="GPCR_3_C"/>
</dbReference>
<dbReference type="EMBL" id="BRXW01000130">
    <property type="protein sequence ID" value="GMI08799.1"/>
    <property type="molecule type" value="Genomic_DNA"/>
</dbReference>
<comment type="subcellular location">
    <subcellularLocation>
        <location evidence="1">Membrane</location>
        <topology evidence="1">Multi-pass membrane protein</topology>
    </subcellularLocation>
</comment>
<keyword evidence="2 9" id="KW-0812">Transmembrane</keyword>
<dbReference type="GO" id="GO:0038039">
    <property type="term" value="C:G protein-coupled receptor heterodimeric complex"/>
    <property type="evidence" value="ECO:0007669"/>
    <property type="project" value="TreeGrafter"/>
</dbReference>
<dbReference type="GO" id="GO:0004965">
    <property type="term" value="F:G protein-coupled GABA receptor activity"/>
    <property type="evidence" value="ECO:0007669"/>
    <property type="project" value="InterPro"/>
</dbReference>
<dbReference type="InterPro" id="IPR002455">
    <property type="entry name" value="GPCR3_GABA-B"/>
</dbReference>
<dbReference type="PROSITE" id="PS50259">
    <property type="entry name" value="G_PROTEIN_RECEP_F3_4"/>
    <property type="match status" value="1"/>
</dbReference>
<feature type="transmembrane region" description="Helical" evidence="9">
    <location>
        <begin position="690"/>
        <end position="708"/>
    </location>
</feature>
<organism evidence="12 13">
    <name type="scientific">Triparma laevis f. longispina</name>
    <dbReference type="NCBI Taxonomy" id="1714387"/>
    <lineage>
        <taxon>Eukaryota</taxon>
        <taxon>Sar</taxon>
        <taxon>Stramenopiles</taxon>
        <taxon>Ochrophyta</taxon>
        <taxon>Bolidophyceae</taxon>
        <taxon>Parmales</taxon>
        <taxon>Triparmaceae</taxon>
        <taxon>Triparma</taxon>
    </lineage>
</organism>
<keyword evidence="13" id="KW-1185">Reference proteome</keyword>
<feature type="transmembrane region" description="Helical" evidence="9">
    <location>
        <begin position="616"/>
        <end position="636"/>
    </location>
</feature>
<accession>A0A9W7FA35</accession>
<sequence>MKSTIAFALSALTWGSTFADTSILRMGLLHPAYRTSSGAYDGGGHNRLAGSVMAINEINSMNGVDGDLLPGTTIEFEWLDSGRSGATSLKRAYEHATTSFSNAGAQVIVGPASSGPSMMASYALQTFTDADGYGIPQMSYSASSPDLSVTGEFPQFFRTVASDGFQGKAIAGLLKDDLGYTDVCIINSLDSYSATGAAAFGTAAVDKDMNVINQVTVDFNPDDDQADERVEQIRVSACRVVFLMTQSDAAGVVLRMAAHKGMFGPTSEYLWVLPDAISGSMVSVKAITDNAGALSDGTVIPAIADLAVASTGSIGSIPLAPKDGDSFYDAWLVRYRAQTSTAGNCVDAGDGPVNGVDSCACSATSDSAGTKMWQLDHDGDPSTADICRGFDFASSDHSPNSYGFYAYDAVYAFARAAHNLVVAGATEFTNKAITDELYALSFAGLTGTVDFEDTGDREIGTGFTIQNFDGTSIDGDGVVTMGSWDAAGFVFNSGQSTSTFTWATTDGTKPVNVVLPLCTSDGIAATVAPCENDGTRAVTWAIKTDADGNNICLGGEASQIPNLATSVNCKHIPSGGGVGSLAIILAIVGAGICFGWAGWIFMHWKNKVIKISQPSFCVAFTVSAGLMCLSTVFFVGEDTNGSCVLRPFLFNIFFDFMFGSLFLKTFRVYKIFGNKSLSKVKISTFDICRNYGSIVAVDIAILVVWMVTEGMEAEEVTMNDLAPYGSYTAISCNKAETYETLTTFFKILLVGGGVYLSWVTRNVPDKFAESKWIGASIYQVFVLGVVGLLVKWSSPESGETILLVQSIAVPVACVATTCCIFGPKVLMIKYPQNYESALVTSANTGTSNTSSGSSGLADSERQDLLDTIAALEKELKESKGE</sequence>
<dbReference type="CDD" id="cd15047">
    <property type="entry name" value="7tmC_GABA-B-like"/>
    <property type="match status" value="1"/>
</dbReference>
<dbReference type="PANTHER" id="PTHR10519:SF20">
    <property type="entry name" value="G-PROTEIN COUPLED RECEPTOR 156-RELATED"/>
    <property type="match status" value="1"/>
</dbReference>
<evidence type="ECO:0000256" key="3">
    <source>
        <dbReference type="ARBA" id="ARBA00022989"/>
    </source>
</evidence>
<dbReference type="Gene3D" id="3.40.50.2300">
    <property type="match status" value="3"/>
</dbReference>
<evidence type="ECO:0000313" key="12">
    <source>
        <dbReference type="EMBL" id="GMI08799.1"/>
    </source>
</evidence>
<feature type="signal peptide" evidence="10">
    <location>
        <begin position="1"/>
        <end position="19"/>
    </location>
</feature>
<feature type="transmembrane region" description="Helical" evidence="9">
    <location>
        <begin position="743"/>
        <end position="760"/>
    </location>
</feature>
<feature type="chain" id="PRO_5040884186" description="G-protein coupled receptors family 3 profile domain-containing protein" evidence="10">
    <location>
        <begin position="20"/>
        <end position="881"/>
    </location>
</feature>
<dbReference type="Pfam" id="PF00003">
    <property type="entry name" value="7tm_3"/>
    <property type="match status" value="1"/>
</dbReference>
<reference evidence="13" key="1">
    <citation type="journal article" date="2023" name="Commun. Biol.">
        <title>Genome analysis of Parmales, the sister group of diatoms, reveals the evolutionary specialization of diatoms from phago-mixotrophs to photoautotrophs.</title>
        <authorList>
            <person name="Ban H."/>
            <person name="Sato S."/>
            <person name="Yoshikawa S."/>
            <person name="Yamada K."/>
            <person name="Nakamura Y."/>
            <person name="Ichinomiya M."/>
            <person name="Sato N."/>
            <person name="Blanc-Mathieu R."/>
            <person name="Endo H."/>
            <person name="Kuwata A."/>
            <person name="Ogata H."/>
        </authorList>
    </citation>
    <scope>NUCLEOTIDE SEQUENCE [LARGE SCALE GENOMIC DNA]</scope>
    <source>
        <strain evidence="13">NIES 3700</strain>
    </source>
</reference>
<keyword evidence="10" id="KW-0732">Signal</keyword>
<keyword evidence="3 9" id="KW-1133">Transmembrane helix</keyword>
<evidence type="ECO:0000256" key="7">
    <source>
        <dbReference type="ARBA" id="ARBA00023180"/>
    </source>
</evidence>
<feature type="transmembrane region" description="Helical" evidence="9">
    <location>
        <begin position="578"/>
        <end position="604"/>
    </location>
</feature>
<evidence type="ECO:0000256" key="5">
    <source>
        <dbReference type="ARBA" id="ARBA00023136"/>
    </source>
</evidence>
<feature type="domain" description="G-protein coupled receptors family 3 profile" evidence="11">
    <location>
        <begin position="578"/>
        <end position="828"/>
    </location>
</feature>
<protein>
    <recommendedName>
        <fullName evidence="11">G-protein coupled receptors family 3 profile domain-containing protein</fullName>
    </recommendedName>
</protein>
<dbReference type="InterPro" id="IPR000337">
    <property type="entry name" value="GPCR_3"/>
</dbReference>
<dbReference type="PANTHER" id="PTHR10519">
    <property type="entry name" value="GABA-B RECEPTOR"/>
    <property type="match status" value="1"/>
</dbReference>
<proteinExistence type="predicted"/>
<dbReference type="Pfam" id="PF01094">
    <property type="entry name" value="ANF_receptor"/>
    <property type="match status" value="1"/>
</dbReference>
<feature type="transmembrane region" description="Helical" evidence="9">
    <location>
        <begin position="802"/>
        <end position="822"/>
    </location>
</feature>
<evidence type="ECO:0000256" key="1">
    <source>
        <dbReference type="ARBA" id="ARBA00004141"/>
    </source>
</evidence>
<evidence type="ECO:0000256" key="10">
    <source>
        <dbReference type="SAM" id="SignalP"/>
    </source>
</evidence>
<dbReference type="OrthoDB" id="193333at2759"/>
<evidence type="ECO:0000256" key="4">
    <source>
        <dbReference type="ARBA" id="ARBA00023040"/>
    </source>
</evidence>
<gene>
    <name evidence="12" type="ORF">TrLO_g10164</name>
</gene>
<feature type="transmembrane region" description="Helical" evidence="9">
    <location>
        <begin position="648"/>
        <end position="669"/>
    </location>
</feature>
<feature type="transmembrane region" description="Helical" evidence="9">
    <location>
        <begin position="772"/>
        <end position="790"/>
    </location>
</feature>
<keyword evidence="6" id="KW-0675">Receptor</keyword>
<dbReference type="AlphaFoldDB" id="A0A9W7FA35"/>
<dbReference type="GO" id="GO:0007214">
    <property type="term" value="P:gamma-aminobutyric acid signaling pathway"/>
    <property type="evidence" value="ECO:0007669"/>
    <property type="project" value="TreeGrafter"/>
</dbReference>
<dbReference type="InterPro" id="IPR001828">
    <property type="entry name" value="ANF_lig-bd_rcpt"/>
</dbReference>
<keyword evidence="7" id="KW-0325">Glycoprotein</keyword>
<keyword evidence="8" id="KW-0807">Transducer</keyword>
<evidence type="ECO:0000256" key="9">
    <source>
        <dbReference type="SAM" id="Phobius"/>
    </source>
</evidence>
<keyword evidence="4" id="KW-0297">G-protein coupled receptor</keyword>
<dbReference type="PRINTS" id="PR00248">
    <property type="entry name" value="GPCRMGR"/>
</dbReference>
<name>A0A9W7FA35_9STRA</name>
<evidence type="ECO:0000256" key="2">
    <source>
        <dbReference type="ARBA" id="ARBA00022692"/>
    </source>
</evidence>
<comment type="caution">
    <text evidence="12">The sequence shown here is derived from an EMBL/GenBank/DDBJ whole genome shotgun (WGS) entry which is preliminary data.</text>
</comment>
<evidence type="ECO:0000313" key="13">
    <source>
        <dbReference type="Proteomes" id="UP001165122"/>
    </source>
</evidence>
<evidence type="ECO:0000256" key="8">
    <source>
        <dbReference type="ARBA" id="ARBA00023224"/>
    </source>
</evidence>
<dbReference type="SUPFAM" id="SSF53822">
    <property type="entry name" value="Periplasmic binding protein-like I"/>
    <property type="match status" value="1"/>
</dbReference>
<evidence type="ECO:0000259" key="11">
    <source>
        <dbReference type="PROSITE" id="PS50259"/>
    </source>
</evidence>
<keyword evidence="5 9" id="KW-0472">Membrane</keyword>
<evidence type="ECO:0000256" key="6">
    <source>
        <dbReference type="ARBA" id="ARBA00023170"/>
    </source>
</evidence>
<dbReference type="InterPro" id="IPR028082">
    <property type="entry name" value="Peripla_BP_I"/>
</dbReference>